<sequence>MSETIPKCPGWYVSPKSLTCICVNACDFCKNTTDKTTDKTTDNSDSSCGCCKSTADETDGSDSSSFYLTVRLLFGWSFCKNCFDAAKQNAIKYCNALDMIPFFWLGRASTKFYRESQKAIEVGQMDFTNNMCVYSPKYDMLRLPMIFGENGRVVSLENIFHHNPGLYQQLKDCENLFDDGRIHIKYTDLSQKIHDFVEIAFERSKQPSESFSK</sequence>
<proteinExistence type="predicted"/>
<evidence type="ECO:0000313" key="1">
    <source>
        <dbReference type="EMBL" id="AYV75202.1"/>
    </source>
</evidence>
<reference evidence="1" key="1">
    <citation type="submission" date="2018-10" db="EMBL/GenBank/DDBJ databases">
        <title>Hidden diversity of soil giant viruses.</title>
        <authorList>
            <person name="Schulz F."/>
            <person name="Alteio L."/>
            <person name="Goudeau D."/>
            <person name="Ryan E.M."/>
            <person name="Malmstrom R.R."/>
            <person name="Blanchard J."/>
            <person name="Woyke T."/>
        </authorList>
    </citation>
    <scope>NUCLEOTIDE SEQUENCE</scope>
    <source>
        <strain evidence="1">TEV1</strain>
    </source>
</reference>
<name>A0A3G4ZK41_9VIRU</name>
<protein>
    <submittedName>
        <fullName evidence="1">Uncharacterized protein</fullName>
    </submittedName>
</protein>
<gene>
    <name evidence="1" type="ORF">Terrestrivirus1_76</name>
</gene>
<accession>A0A3G4ZK41</accession>
<dbReference type="EMBL" id="MK071979">
    <property type="protein sequence ID" value="AYV75202.1"/>
    <property type="molecule type" value="Genomic_DNA"/>
</dbReference>
<organism evidence="1">
    <name type="scientific">Terrestrivirus sp</name>
    <dbReference type="NCBI Taxonomy" id="2487775"/>
    <lineage>
        <taxon>Viruses</taxon>
        <taxon>Varidnaviria</taxon>
        <taxon>Bamfordvirae</taxon>
        <taxon>Nucleocytoviricota</taxon>
        <taxon>Megaviricetes</taxon>
        <taxon>Imitervirales</taxon>
        <taxon>Mimiviridae</taxon>
        <taxon>Klosneuvirinae</taxon>
    </lineage>
</organism>